<protein>
    <submittedName>
        <fullName evidence="2">Uncharacterized protein</fullName>
    </submittedName>
</protein>
<feature type="non-terminal residue" evidence="2">
    <location>
        <position position="1"/>
    </location>
</feature>
<evidence type="ECO:0000313" key="2">
    <source>
        <dbReference type="EMBL" id="GFD19022.1"/>
    </source>
</evidence>
<name>A0A699U7Y7_TANCI</name>
<evidence type="ECO:0000256" key="1">
    <source>
        <dbReference type="SAM" id="MobiDB-lite"/>
    </source>
</evidence>
<dbReference type="EMBL" id="BKCJ011311491">
    <property type="protein sequence ID" value="GFD19022.1"/>
    <property type="molecule type" value="Genomic_DNA"/>
</dbReference>
<feature type="region of interest" description="Disordered" evidence="1">
    <location>
        <begin position="17"/>
        <end position="47"/>
    </location>
</feature>
<accession>A0A699U7Y7</accession>
<comment type="caution">
    <text evidence="2">The sequence shown here is derived from an EMBL/GenBank/DDBJ whole genome shotgun (WGS) entry which is preliminary data.</text>
</comment>
<gene>
    <name evidence="2" type="ORF">Tci_890991</name>
</gene>
<sequence>RAASVPELCPVAGAGGRVRGRCGAGTPGRDSGREARQSAGLKVAQAS</sequence>
<proteinExistence type="predicted"/>
<feature type="compositionally biased region" description="Gly residues" evidence="1">
    <location>
        <begin position="17"/>
        <end position="26"/>
    </location>
</feature>
<reference evidence="2" key="1">
    <citation type="journal article" date="2019" name="Sci. Rep.">
        <title>Draft genome of Tanacetum cinerariifolium, the natural source of mosquito coil.</title>
        <authorList>
            <person name="Yamashiro T."/>
            <person name="Shiraishi A."/>
            <person name="Satake H."/>
            <person name="Nakayama K."/>
        </authorList>
    </citation>
    <scope>NUCLEOTIDE SEQUENCE</scope>
</reference>
<dbReference type="AlphaFoldDB" id="A0A699U7Y7"/>
<organism evidence="2">
    <name type="scientific">Tanacetum cinerariifolium</name>
    <name type="common">Dalmatian daisy</name>
    <name type="synonym">Chrysanthemum cinerariifolium</name>
    <dbReference type="NCBI Taxonomy" id="118510"/>
    <lineage>
        <taxon>Eukaryota</taxon>
        <taxon>Viridiplantae</taxon>
        <taxon>Streptophyta</taxon>
        <taxon>Embryophyta</taxon>
        <taxon>Tracheophyta</taxon>
        <taxon>Spermatophyta</taxon>
        <taxon>Magnoliopsida</taxon>
        <taxon>eudicotyledons</taxon>
        <taxon>Gunneridae</taxon>
        <taxon>Pentapetalae</taxon>
        <taxon>asterids</taxon>
        <taxon>campanulids</taxon>
        <taxon>Asterales</taxon>
        <taxon>Asteraceae</taxon>
        <taxon>Asteroideae</taxon>
        <taxon>Anthemideae</taxon>
        <taxon>Anthemidinae</taxon>
        <taxon>Tanacetum</taxon>
    </lineage>
</organism>